<dbReference type="PROSITE" id="PS00211">
    <property type="entry name" value="ABC_TRANSPORTER_1"/>
    <property type="match status" value="1"/>
</dbReference>
<accession>A0A9K3LVC0</accession>
<evidence type="ECO:0000256" key="2">
    <source>
        <dbReference type="SAM" id="Coils"/>
    </source>
</evidence>
<organism evidence="4 5">
    <name type="scientific">Nitzschia inconspicua</name>
    <dbReference type="NCBI Taxonomy" id="303405"/>
    <lineage>
        <taxon>Eukaryota</taxon>
        <taxon>Sar</taxon>
        <taxon>Stramenopiles</taxon>
        <taxon>Ochrophyta</taxon>
        <taxon>Bacillariophyta</taxon>
        <taxon>Bacillariophyceae</taxon>
        <taxon>Bacillariophycidae</taxon>
        <taxon>Bacillariales</taxon>
        <taxon>Bacillariaceae</taxon>
        <taxon>Nitzschia</taxon>
    </lineage>
</organism>
<keyword evidence="5" id="KW-1185">Reference proteome</keyword>
<dbReference type="Proteomes" id="UP000693970">
    <property type="component" value="Unassembled WGS sequence"/>
</dbReference>
<dbReference type="SMART" id="SM00382">
    <property type="entry name" value="AAA"/>
    <property type="match status" value="2"/>
</dbReference>
<reference evidence="4" key="2">
    <citation type="submission" date="2021-04" db="EMBL/GenBank/DDBJ databases">
        <authorList>
            <person name="Podell S."/>
        </authorList>
    </citation>
    <scope>NUCLEOTIDE SEQUENCE</scope>
    <source>
        <strain evidence="4">Hildebrandi</strain>
    </source>
</reference>
<keyword evidence="4" id="KW-0067">ATP-binding</keyword>
<evidence type="ECO:0000256" key="1">
    <source>
        <dbReference type="ARBA" id="ARBA00022737"/>
    </source>
</evidence>
<evidence type="ECO:0000313" key="4">
    <source>
        <dbReference type="EMBL" id="KAG7368927.1"/>
    </source>
</evidence>
<reference evidence="4" key="1">
    <citation type="journal article" date="2021" name="Sci. Rep.">
        <title>Diploid genomic architecture of Nitzschia inconspicua, an elite biomass production diatom.</title>
        <authorList>
            <person name="Oliver A."/>
            <person name="Podell S."/>
            <person name="Pinowska A."/>
            <person name="Traller J.C."/>
            <person name="Smith S.R."/>
            <person name="McClure R."/>
            <person name="Beliaev A."/>
            <person name="Bohutskyi P."/>
            <person name="Hill E.A."/>
            <person name="Rabines A."/>
            <person name="Zheng H."/>
            <person name="Allen L.Z."/>
            <person name="Kuo A."/>
            <person name="Grigoriev I.V."/>
            <person name="Allen A.E."/>
            <person name="Hazlebeck D."/>
            <person name="Allen E.E."/>
        </authorList>
    </citation>
    <scope>NUCLEOTIDE SEQUENCE</scope>
    <source>
        <strain evidence="4">Hildebrandi</strain>
    </source>
</reference>
<feature type="coiled-coil region" evidence="2">
    <location>
        <begin position="130"/>
        <end position="157"/>
    </location>
</feature>
<protein>
    <submittedName>
        <fullName evidence="4">ATP-binding cassette protein</fullName>
    </submittedName>
</protein>
<evidence type="ECO:0000313" key="5">
    <source>
        <dbReference type="Proteomes" id="UP000693970"/>
    </source>
</evidence>
<keyword evidence="2" id="KW-0175">Coiled coil</keyword>
<dbReference type="EMBL" id="JAGRRH010000006">
    <property type="protein sequence ID" value="KAG7368927.1"/>
    <property type="molecule type" value="Genomic_DNA"/>
</dbReference>
<dbReference type="InterPro" id="IPR003593">
    <property type="entry name" value="AAA+_ATPase"/>
</dbReference>
<dbReference type="InterPro" id="IPR050611">
    <property type="entry name" value="ABCF"/>
</dbReference>
<evidence type="ECO:0000259" key="3">
    <source>
        <dbReference type="PROSITE" id="PS50893"/>
    </source>
</evidence>
<gene>
    <name evidence="4" type="ORF">IV203_031670</name>
</gene>
<dbReference type="PANTHER" id="PTHR19211">
    <property type="entry name" value="ATP-BINDING TRANSPORT PROTEIN-RELATED"/>
    <property type="match status" value="1"/>
</dbReference>
<dbReference type="Pfam" id="PF00005">
    <property type="entry name" value="ABC_tran"/>
    <property type="match status" value="2"/>
</dbReference>
<feature type="domain" description="ABC transporter" evidence="3">
    <location>
        <begin position="39"/>
        <end position="304"/>
    </location>
</feature>
<dbReference type="AlphaFoldDB" id="A0A9K3LVC0"/>
<dbReference type="InterPro" id="IPR003439">
    <property type="entry name" value="ABC_transporter-like_ATP-bd"/>
</dbReference>
<name>A0A9K3LVC0_9STRA</name>
<dbReference type="InterPro" id="IPR017871">
    <property type="entry name" value="ABC_transporter-like_CS"/>
</dbReference>
<comment type="caution">
    <text evidence="4">The sequence shown here is derived from an EMBL/GenBank/DDBJ whole genome shotgun (WGS) entry which is preliminary data.</text>
</comment>
<keyword evidence="4" id="KW-0547">Nucleotide-binding</keyword>
<keyword evidence="1" id="KW-0677">Repeat</keyword>
<dbReference type="PANTHER" id="PTHR19211:SF14">
    <property type="entry name" value="ATP-BINDING CASSETTE SUB-FAMILY F MEMBER 1"/>
    <property type="match status" value="1"/>
</dbReference>
<dbReference type="GO" id="GO:0016887">
    <property type="term" value="F:ATP hydrolysis activity"/>
    <property type="evidence" value="ECO:0007669"/>
    <property type="project" value="InterPro"/>
</dbReference>
<dbReference type="OrthoDB" id="2110130at2759"/>
<dbReference type="GO" id="GO:0005524">
    <property type="term" value="F:ATP binding"/>
    <property type="evidence" value="ECO:0007669"/>
    <property type="project" value="UniProtKB-KW"/>
</dbReference>
<dbReference type="PROSITE" id="PS50893">
    <property type="entry name" value="ABC_TRANSPORTER_2"/>
    <property type="match status" value="2"/>
</dbReference>
<proteinExistence type="predicted"/>
<sequence length="615" mass="68879">MGSDSNTANNDNNVADDTIHNLATFTTSAPCQYHRGNALAIYGLSLMHDGGRVLFQTADCTLPHGSITGVVGTNGCGKTTFAQLLASKSLDGFPVTDLMVEYLAAADDEDGHLDEETSLFASQLPREYVLSRLQERLNQLRSSIEKIEQTMEKTDAEELLEAMAEELSDLYDVEDSMRKSIERDTDLAMESIGLNAYGHKPLDNLSCGWRYKCRLVAAVLKHPDCLIIDEPSFLDTNSTDWLMEQLRHLARSENAIVVLISHKEVLLDALCDRIIHINSANQKLSTFHCGYSIFRKTLEAEIQHTTKLLDCTHDRLESADKSLKTIQAMCKRRETNFHKTTERNADKRFIKGKNKEAKQKADRSAASKLQKAQQAVKDAEDIKHKAKRERVKPLHIEGIPAEGTIVSLEMVGMKFDGIGTDDEWVFQNVDASLEFNDRVLLQGSNGCGKSTLAKLILGELNPTEGSVKRSTQNIVYFPQTALYQLLRLHGHETAMEYLASAKTMTMMETRHHLGDFGLAKDLALHPIKTLSAGQRVRLWLSRELLLHPKPSLLILDETSENMDVETRKSLVDMLKSYGAAVLAISHDSDFCLSFSKNITKTWRLSRHGLDVNYQE</sequence>
<feature type="domain" description="ABC transporter" evidence="3">
    <location>
        <begin position="408"/>
        <end position="614"/>
    </location>
</feature>